<feature type="region of interest" description="Disordered" evidence="1">
    <location>
        <begin position="1"/>
        <end position="21"/>
    </location>
</feature>
<evidence type="ECO:0000313" key="2">
    <source>
        <dbReference type="EMBL" id="RDL19893.1"/>
    </source>
</evidence>
<gene>
    <name evidence="2" type="ORF">DEU51_10731</name>
</gene>
<proteinExistence type="predicted"/>
<dbReference type="Proteomes" id="UP000255365">
    <property type="component" value="Unassembled WGS sequence"/>
</dbReference>
<name>A0A370SJH7_PSEJE</name>
<sequence>MSNQGPLDFKPPSVNGVEDPDLDPDGYIPLDLLLAGIEVVVPLWPSHATGPDDRDLLTVYFDQPGQPLIKIENIYKAADIKPQFVIPINASHLQVNGQGKLWYELLDTADHRSKSEPRTLTIDHAPVPMTLTPPGFLYLNLNGYLNCFTQPPIWDGIFVTVPPLTGFNPGDRLELQWRGYSSLNGSGVEYVRARKKIVNPALSDEDIRQGFKVIVAPYDVHIKPMAKNSSAVVRYRILRGRRLVGVSKIGVAKIDRKLPGHDLLCGP</sequence>
<dbReference type="RefSeq" id="WP_080963926.1">
    <property type="nucleotide sequence ID" value="NZ_QRAV01000007.1"/>
</dbReference>
<comment type="caution">
    <text evidence="2">The sequence shown here is derived from an EMBL/GenBank/DDBJ whole genome shotgun (WGS) entry which is preliminary data.</text>
</comment>
<dbReference type="EMBL" id="QRAV01000007">
    <property type="protein sequence ID" value="RDL19893.1"/>
    <property type="molecule type" value="Genomic_DNA"/>
</dbReference>
<dbReference type="AlphaFoldDB" id="A0A370SJH7"/>
<evidence type="ECO:0000313" key="3">
    <source>
        <dbReference type="Proteomes" id="UP000255365"/>
    </source>
</evidence>
<accession>A0A370SJH7</accession>
<protein>
    <submittedName>
        <fullName evidence="2">Uncharacterized protein</fullName>
    </submittedName>
</protein>
<reference evidence="2 3" key="1">
    <citation type="submission" date="2018-07" db="EMBL/GenBank/DDBJ databases">
        <title>Genome sequencing of rice bacterial endophytes.</title>
        <authorList>
            <person name="Venturi V."/>
        </authorList>
    </citation>
    <scope>NUCLEOTIDE SEQUENCE [LARGE SCALE GENOMIC DNA]</scope>
    <source>
        <strain evidence="2 3">E2333</strain>
    </source>
</reference>
<evidence type="ECO:0000256" key="1">
    <source>
        <dbReference type="SAM" id="MobiDB-lite"/>
    </source>
</evidence>
<organism evidence="2 3">
    <name type="scientific">Pseudomonas jessenii</name>
    <dbReference type="NCBI Taxonomy" id="77298"/>
    <lineage>
        <taxon>Bacteria</taxon>
        <taxon>Pseudomonadati</taxon>
        <taxon>Pseudomonadota</taxon>
        <taxon>Gammaproteobacteria</taxon>
        <taxon>Pseudomonadales</taxon>
        <taxon>Pseudomonadaceae</taxon>
        <taxon>Pseudomonas</taxon>
    </lineage>
</organism>